<dbReference type="Pfam" id="PF00724">
    <property type="entry name" value="Oxidored_FMN"/>
    <property type="match status" value="1"/>
</dbReference>
<comment type="caution">
    <text evidence="2">The sequence shown here is derived from an EMBL/GenBank/DDBJ whole genome shotgun (WGS) entry which is preliminary data.</text>
</comment>
<name>A0ABT8ZQF7_9SPHN</name>
<reference evidence="2" key="1">
    <citation type="submission" date="2023-07" db="EMBL/GenBank/DDBJ databases">
        <title>Bacterial whole genome sequence for Sphingobium sp. HBC34.</title>
        <authorList>
            <person name="Le V."/>
            <person name="Ko S.-R."/>
            <person name="Ahn C.-Y."/>
            <person name="Oh H.-M."/>
        </authorList>
    </citation>
    <scope>NUCLEOTIDE SEQUENCE</scope>
    <source>
        <strain evidence="2">HBC34</strain>
    </source>
</reference>
<dbReference type="CDD" id="cd02933">
    <property type="entry name" value="OYE_like_FMN"/>
    <property type="match status" value="1"/>
</dbReference>
<dbReference type="Gene3D" id="3.20.20.70">
    <property type="entry name" value="Aldolase class I"/>
    <property type="match status" value="1"/>
</dbReference>
<dbReference type="InterPro" id="IPR045247">
    <property type="entry name" value="Oye-like"/>
</dbReference>
<accession>A0ABT8ZQF7</accession>
<organism evidence="2 3">
    <name type="scientific">Sphingobium cyanobacteriorum</name>
    <dbReference type="NCBI Taxonomy" id="3063954"/>
    <lineage>
        <taxon>Bacteria</taxon>
        <taxon>Pseudomonadati</taxon>
        <taxon>Pseudomonadota</taxon>
        <taxon>Alphaproteobacteria</taxon>
        <taxon>Sphingomonadales</taxon>
        <taxon>Sphingomonadaceae</taxon>
        <taxon>Sphingobium</taxon>
    </lineage>
</organism>
<gene>
    <name evidence="2" type="ORF">Q4610_15330</name>
</gene>
<evidence type="ECO:0000313" key="2">
    <source>
        <dbReference type="EMBL" id="MDO7836421.1"/>
    </source>
</evidence>
<sequence>MTEQGSIFDGFEHRGVRYANRVAFSPLTRARASANGVPDHLQATYYRQRAGAGLQIAEATAVLPEGHGGIWTPGLYDQAQVDGWRLTTDAVHAAGGKIYAQLWHAGRLSHSSFHPDGLPPASPAAIAAQGQVHIAQGRVDYEVPRALRASEIDTIVLAFERAARNAMNAGFDGVEIHAAHGYLLDSFLRDAINDRTDDYGGSLENRARFLVAVLRRVVAAIGPDKVAVRLSPDTQAGGMRDSDPQATFNYVIDQMNALDIAWLDLVEGNNLVSRDIADGIDVAALVVRFKGAVILNHGYTLDMANAAIGSGAADMIAFGRPFIANPDLVERFRHGYPLAEGSRSTWYGGGAEGYSDFPTYRSNPTETAGN</sequence>
<evidence type="ECO:0000259" key="1">
    <source>
        <dbReference type="Pfam" id="PF00724"/>
    </source>
</evidence>
<feature type="domain" description="NADH:flavin oxidoreductase/NADH oxidase N-terminal" evidence="1">
    <location>
        <begin position="14"/>
        <end position="337"/>
    </location>
</feature>
<dbReference type="InterPro" id="IPR013785">
    <property type="entry name" value="Aldolase_TIM"/>
</dbReference>
<protein>
    <submittedName>
        <fullName evidence="2">Alkene reductase</fullName>
    </submittedName>
</protein>
<dbReference type="SUPFAM" id="SSF51395">
    <property type="entry name" value="FMN-linked oxidoreductases"/>
    <property type="match status" value="1"/>
</dbReference>
<dbReference type="RefSeq" id="WP_304536838.1">
    <property type="nucleotide sequence ID" value="NZ_JAUQOM010000008.1"/>
</dbReference>
<dbReference type="Proteomes" id="UP001176471">
    <property type="component" value="Unassembled WGS sequence"/>
</dbReference>
<dbReference type="PANTHER" id="PTHR22893">
    <property type="entry name" value="NADH OXIDOREDUCTASE-RELATED"/>
    <property type="match status" value="1"/>
</dbReference>
<dbReference type="EMBL" id="JAUQOM010000008">
    <property type="protein sequence ID" value="MDO7836421.1"/>
    <property type="molecule type" value="Genomic_DNA"/>
</dbReference>
<dbReference type="PANTHER" id="PTHR22893:SF91">
    <property type="entry name" value="NADPH DEHYDROGENASE 2-RELATED"/>
    <property type="match status" value="1"/>
</dbReference>
<keyword evidence="3" id="KW-1185">Reference proteome</keyword>
<evidence type="ECO:0000313" key="3">
    <source>
        <dbReference type="Proteomes" id="UP001176471"/>
    </source>
</evidence>
<dbReference type="InterPro" id="IPR001155">
    <property type="entry name" value="OxRdtase_FMN_N"/>
</dbReference>
<proteinExistence type="predicted"/>